<evidence type="ECO:0000256" key="3">
    <source>
        <dbReference type="ARBA" id="ARBA00015087"/>
    </source>
</evidence>
<keyword evidence="6 12" id="KW-1133">Transmembrane helix</keyword>
<organism evidence="13 14">
    <name type="scientific">Chloropicon roscoffensis</name>
    <dbReference type="NCBI Taxonomy" id="1461544"/>
    <lineage>
        <taxon>Eukaryota</taxon>
        <taxon>Viridiplantae</taxon>
        <taxon>Chlorophyta</taxon>
        <taxon>Chloropicophyceae</taxon>
        <taxon>Chloropicales</taxon>
        <taxon>Chloropicaceae</taxon>
        <taxon>Chloropicon</taxon>
    </lineage>
</organism>
<evidence type="ECO:0000256" key="2">
    <source>
        <dbReference type="ARBA" id="ARBA00009082"/>
    </source>
</evidence>
<keyword evidence="4" id="KW-1003">Cell membrane</keyword>
<dbReference type="GO" id="GO:0032880">
    <property type="term" value="P:regulation of protein localization"/>
    <property type="evidence" value="ECO:0007669"/>
    <property type="project" value="TreeGrafter"/>
</dbReference>
<evidence type="ECO:0000256" key="6">
    <source>
        <dbReference type="ARBA" id="ARBA00022989"/>
    </source>
</evidence>
<evidence type="ECO:0000313" key="13">
    <source>
        <dbReference type="EMBL" id="WZN58731.1"/>
    </source>
</evidence>
<evidence type="ECO:0000256" key="9">
    <source>
        <dbReference type="ARBA" id="ARBA00023180"/>
    </source>
</evidence>
<proteinExistence type="inferred from homology"/>
<dbReference type="PANTHER" id="PTHR14605">
    <property type="entry name" value="CHST5 PROTEIN"/>
    <property type="match status" value="1"/>
</dbReference>
<dbReference type="InterPro" id="IPR019306">
    <property type="entry name" value="TMEM231"/>
</dbReference>
<evidence type="ECO:0000256" key="11">
    <source>
        <dbReference type="ARBA" id="ARBA00024803"/>
    </source>
</evidence>
<accession>A0AAX4NYB6</accession>
<evidence type="ECO:0000256" key="10">
    <source>
        <dbReference type="ARBA" id="ARBA00023273"/>
    </source>
</evidence>
<comment type="similarity">
    <text evidence="2">Belongs to the TMEM231 family.</text>
</comment>
<keyword evidence="9" id="KW-0325">Glycoprotein</keyword>
<keyword evidence="10" id="KW-0966">Cell projection</keyword>
<keyword evidence="14" id="KW-1185">Reference proteome</keyword>
<dbReference type="GO" id="GO:0060170">
    <property type="term" value="C:ciliary membrane"/>
    <property type="evidence" value="ECO:0007669"/>
    <property type="project" value="UniProtKB-SubCell"/>
</dbReference>
<evidence type="ECO:0000256" key="12">
    <source>
        <dbReference type="SAM" id="Phobius"/>
    </source>
</evidence>
<comment type="subcellular location">
    <subcellularLocation>
        <location evidence="1">Cell projection</location>
        <location evidence="1">Cilium membrane</location>
        <topology evidence="1">Multi-pass membrane protein</topology>
    </subcellularLocation>
</comment>
<comment type="function">
    <text evidence="11">Transmembrane component of the tectonic-like complex, a complex localized at the transition zone of primary cilia and acting as a barrier that prevents diffusion of transmembrane proteins between the cilia and plasma membranes. Required for ciliogenesis and sonic hedgehog/SHH signaling.</text>
</comment>
<evidence type="ECO:0000256" key="8">
    <source>
        <dbReference type="ARBA" id="ARBA00023136"/>
    </source>
</evidence>
<evidence type="ECO:0000256" key="7">
    <source>
        <dbReference type="ARBA" id="ARBA00023069"/>
    </source>
</evidence>
<evidence type="ECO:0000256" key="1">
    <source>
        <dbReference type="ARBA" id="ARBA00004272"/>
    </source>
</evidence>
<feature type="transmembrane region" description="Helical" evidence="12">
    <location>
        <begin position="270"/>
        <end position="289"/>
    </location>
</feature>
<sequence length="314" mass="35991">MVLVYQEPLRVKYYAKWHSFPALFRVGNLLSVIAVALVTTYVTGSMWVKTRVSYEQPDVVFDSKLMMVLEGGETGEDVWFWSTLPNLNRAFESSFVSTDLSVTQEDYNFDGKVDTVRIKLRSSVGAAIRGVKILAQFDYKLRERVHMNMKTLAYVAHSGGVPGSALHADGSLSLRQREPLPDDSTRREYLEDLLRDSEPDGMLQASTELGVSSILEDYFFRNETTVLSENYASWEAGSAEHSGFVADVLVRVPPNQALVYKPSTIEILKFGWIQFLASFVVFFWLLSYWEWYVFHYRVLDTRMRTDMKSKLKSF</sequence>
<dbReference type="GO" id="GO:0035869">
    <property type="term" value="C:ciliary transition zone"/>
    <property type="evidence" value="ECO:0007669"/>
    <property type="project" value="TreeGrafter"/>
</dbReference>
<evidence type="ECO:0000256" key="4">
    <source>
        <dbReference type="ARBA" id="ARBA00022475"/>
    </source>
</evidence>
<dbReference type="PANTHER" id="PTHR14605:SF1">
    <property type="entry name" value="TRANSMEMBRANE PROTEIN 231"/>
    <property type="match status" value="1"/>
</dbReference>
<gene>
    <name evidence="13" type="ORF">HKI87_01g02550</name>
</gene>
<evidence type="ECO:0000313" key="14">
    <source>
        <dbReference type="Proteomes" id="UP001472866"/>
    </source>
</evidence>
<reference evidence="13 14" key="1">
    <citation type="submission" date="2024-03" db="EMBL/GenBank/DDBJ databases">
        <title>Complete genome sequence of the green alga Chloropicon roscoffensis RCC1871.</title>
        <authorList>
            <person name="Lemieux C."/>
            <person name="Pombert J.-F."/>
            <person name="Otis C."/>
            <person name="Turmel M."/>
        </authorList>
    </citation>
    <scope>NUCLEOTIDE SEQUENCE [LARGE SCALE GENOMIC DNA]</scope>
    <source>
        <strain evidence="13 14">RCC1871</strain>
    </source>
</reference>
<feature type="transmembrane region" description="Helical" evidence="12">
    <location>
        <begin position="20"/>
        <end position="42"/>
    </location>
</feature>
<name>A0AAX4NYB6_9CHLO</name>
<dbReference type="GO" id="GO:0060271">
    <property type="term" value="P:cilium assembly"/>
    <property type="evidence" value="ECO:0007669"/>
    <property type="project" value="TreeGrafter"/>
</dbReference>
<keyword evidence="8 12" id="KW-0472">Membrane</keyword>
<dbReference type="EMBL" id="CP151501">
    <property type="protein sequence ID" value="WZN58731.1"/>
    <property type="molecule type" value="Genomic_DNA"/>
</dbReference>
<keyword evidence="7" id="KW-0969">Cilium</keyword>
<dbReference type="Proteomes" id="UP001472866">
    <property type="component" value="Chromosome 01"/>
</dbReference>
<dbReference type="Pfam" id="PF10149">
    <property type="entry name" value="TM231"/>
    <property type="match status" value="1"/>
</dbReference>
<evidence type="ECO:0000256" key="5">
    <source>
        <dbReference type="ARBA" id="ARBA00022692"/>
    </source>
</evidence>
<keyword evidence="5 12" id="KW-0812">Transmembrane</keyword>
<dbReference type="AlphaFoldDB" id="A0AAX4NYB6"/>
<protein>
    <recommendedName>
        <fullName evidence="3">Transmembrane protein 231</fullName>
    </recommendedName>
</protein>